<reference evidence="3 4" key="1">
    <citation type="submission" date="2023-10" db="EMBL/GenBank/DDBJ databases">
        <authorList>
            <person name="Wang X.X."/>
        </authorList>
    </citation>
    <scope>NUCLEOTIDE SEQUENCE [LARGE SCALE GENOMIC DNA]</scope>
    <source>
        <strain evidence="3 4">NBRC 12816</strain>
    </source>
</reference>
<dbReference type="EMBL" id="JAWJZF010000310">
    <property type="protein sequence ID" value="MDX2292550.1"/>
    <property type="molecule type" value="Genomic_DNA"/>
</dbReference>
<evidence type="ECO:0000256" key="2">
    <source>
        <dbReference type="SAM" id="Phobius"/>
    </source>
</evidence>
<gene>
    <name evidence="3" type="ORF">R2363_10230</name>
</gene>
<comment type="caution">
    <text evidence="3">The sequence shown here is derived from an EMBL/GenBank/DDBJ whole genome shotgun (WGS) entry which is preliminary data.</text>
</comment>
<dbReference type="RefSeq" id="WP_319009035.1">
    <property type="nucleotide sequence ID" value="NZ_JAWJZF010000310.1"/>
</dbReference>
<keyword evidence="2" id="KW-0472">Membrane</keyword>
<sequence>MNPPPDAGPDAAEAWDDLLRAEFARAAHDVTPGPAPVAEVVREGRARRRRRTVALSFLAVLGVSAAVAAGAALTGDPPPAAGLAAPPVLVVPTTATTAPTTTTPATTVPTTTAPAANVPAPPVSSAPSAPRTSDGGAQVPAPVRTVAAGERVAAAPGWTVWLTDRGKHWKGGVDGLEQFRSVTDGNLDLRRPGLSHQGEGTFHSGVYFGTRDAGRVDLVDTRGRTTPATLLTLPGSPGWGVWYAVAPDETPVGARLYDRTGRLLSELPAV</sequence>
<keyword evidence="2" id="KW-0812">Transmembrane</keyword>
<feature type="transmembrane region" description="Helical" evidence="2">
    <location>
        <begin position="52"/>
        <end position="73"/>
    </location>
</feature>
<name>A0ABU4K468_9ACTN</name>
<protein>
    <submittedName>
        <fullName evidence="3">Uncharacterized protein</fullName>
    </submittedName>
</protein>
<evidence type="ECO:0000313" key="3">
    <source>
        <dbReference type="EMBL" id="MDX2292550.1"/>
    </source>
</evidence>
<feature type="region of interest" description="Disordered" evidence="1">
    <location>
        <begin position="97"/>
        <end position="139"/>
    </location>
</feature>
<accession>A0ABU4K468</accession>
<dbReference type="Proteomes" id="UP001278571">
    <property type="component" value="Unassembled WGS sequence"/>
</dbReference>
<keyword evidence="2" id="KW-1133">Transmembrane helix</keyword>
<evidence type="ECO:0000256" key="1">
    <source>
        <dbReference type="SAM" id="MobiDB-lite"/>
    </source>
</evidence>
<feature type="compositionally biased region" description="Low complexity" evidence="1">
    <location>
        <begin position="97"/>
        <end position="118"/>
    </location>
</feature>
<keyword evidence="4" id="KW-1185">Reference proteome</keyword>
<organism evidence="3 4">
    <name type="scientific">Streptomyces roseolus</name>
    <dbReference type="NCBI Taxonomy" id="67358"/>
    <lineage>
        <taxon>Bacteria</taxon>
        <taxon>Bacillati</taxon>
        <taxon>Actinomycetota</taxon>
        <taxon>Actinomycetes</taxon>
        <taxon>Kitasatosporales</taxon>
        <taxon>Streptomycetaceae</taxon>
        <taxon>Streptomyces</taxon>
    </lineage>
</organism>
<proteinExistence type="predicted"/>
<evidence type="ECO:0000313" key="4">
    <source>
        <dbReference type="Proteomes" id="UP001278571"/>
    </source>
</evidence>